<comment type="caution">
    <text evidence="1">The sequence shown here is derived from an EMBL/GenBank/DDBJ whole genome shotgun (WGS) entry which is preliminary data.</text>
</comment>
<dbReference type="InterPro" id="IPR006450">
    <property type="entry name" value="Phage_HK97_gp6-like"/>
</dbReference>
<accession>A0A643EXV3</accession>
<dbReference type="InterPro" id="IPR021146">
    <property type="entry name" value="Phage_gp6-like_head-tail"/>
</dbReference>
<organism evidence="1">
    <name type="scientific">Brucella pituitosa</name>
    <dbReference type="NCBI Taxonomy" id="571256"/>
    <lineage>
        <taxon>Bacteria</taxon>
        <taxon>Pseudomonadati</taxon>
        <taxon>Pseudomonadota</taxon>
        <taxon>Alphaproteobacteria</taxon>
        <taxon>Hyphomicrobiales</taxon>
        <taxon>Brucellaceae</taxon>
        <taxon>Brucella/Ochrobactrum group</taxon>
        <taxon>Brucella</taxon>
    </lineage>
</organism>
<gene>
    <name evidence="1" type="ORF">F7Q93_15110</name>
</gene>
<proteinExistence type="predicted"/>
<reference evidence="1" key="1">
    <citation type="submission" date="2019-09" db="EMBL/GenBank/DDBJ databases">
        <title>Draft genome sequences of 48 bacterial type strains from the CCUG.</title>
        <authorList>
            <person name="Tunovic T."/>
            <person name="Pineiro-Iglesias B."/>
            <person name="Unosson C."/>
            <person name="Inganas E."/>
            <person name="Ohlen M."/>
            <person name="Cardew S."/>
            <person name="Jensie-Markopoulos S."/>
            <person name="Salva-Serra F."/>
            <person name="Jaen-Luchoro D."/>
            <person name="Karlsson R."/>
            <person name="Svensson-Stadler L."/>
            <person name="Chun J."/>
            <person name="Moore E."/>
        </authorList>
    </citation>
    <scope>NUCLEOTIDE SEQUENCE</scope>
    <source>
        <strain evidence="1">CCUG 50899</strain>
    </source>
</reference>
<name>A0A643EXV3_9HYPH</name>
<sequence>MSVTLEKFKKHIRVDYDDEDEIIQAYLDASKSWALHYVRRETVPVGAEFEFDAAIMLHAASMYENRESDITGTIHTEIPTARRLINPFRLMSV</sequence>
<dbReference type="CDD" id="cd08054">
    <property type="entry name" value="gp6"/>
    <property type="match status" value="1"/>
</dbReference>
<dbReference type="Gene3D" id="1.10.3230.30">
    <property type="entry name" value="Phage gp6-like head-tail connector protein"/>
    <property type="match status" value="1"/>
</dbReference>
<dbReference type="AlphaFoldDB" id="A0A643EXV3"/>
<dbReference type="EMBL" id="VZPE01000006">
    <property type="protein sequence ID" value="KAB0570568.1"/>
    <property type="molecule type" value="Genomic_DNA"/>
</dbReference>
<evidence type="ECO:0000313" key="1">
    <source>
        <dbReference type="EMBL" id="KAB0570568.1"/>
    </source>
</evidence>
<dbReference type="NCBIfam" id="TIGR01560">
    <property type="entry name" value="put_DNA_pack"/>
    <property type="match status" value="1"/>
</dbReference>
<dbReference type="RefSeq" id="WP_128093991.1">
    <property type="nucleotide sequence ID" value="NZ_JBHEEN010000006.1"/>
</dbReference>
<protein>
    <submittedName>
        <fullName evidence="1">Phage gp6-like head-tail connector protein</fullName>
    </submittedName>
</protein>
<dbReference type="Pfam" id="PF05135">
    <property type="entry name" value="Phage_connect_1"/>
    <property type="match status" value="1"/>
</dbReference>